<keyword evidence="2" id="KW-1185">Reference proteome</keyword>
<proteinExistence type="predicted"/>
<organism evidence="1 2">
    <name type="scientific">Micromonospora olivasterospora</name>
    <dbReference type="NCBI Taxonomy" id="1880"/>
    <lineage>
        <taxon>Bacteria</taxon>
        <taxon>Bacillati</taxon>
        <taxon>Actinomycetota</taxon>
        <taxon>Actinomycetes</taxon>
        <taxon>Micromonosporales</taxon>
        <taxon>Micromonosporaceae</taxon>
        <taxon>Micromonospora</taxon>
    </lineage>
</organism>
<dbReference type="Proteomes" id="UP000319825">
    <property type="component" value="Unassembled WGS sequence"/>
</dbReference>
<reference evidence="1 2" key="1">
    <citation type="submission" date="2019-07" db="EMBL/GenBank/DDBJ databases">
        <title>R&amp;d 2014.</title>
        <authorList>
            <person name="Klenk H.-P."/>
        </authorList>
    </citation>
    <scope>NUCLEOTIDE SEQUENCE [LARGE SCALE GENOMIC DNA]</scope>
    <source>
        <strain evidence="1 2">DSM 43868</strain>
    </source>
</reference>
<evidence type="ECO:0000313" key="2">
    <source>
        <dbReference type="Proteomes" id="UP000319825"/>
    </source>
</evidence>
<evidence type="ECO:0000313" key="1">
    <source>
        <dbReference type="EMBL" id="TWH67918.1"/>
    </source>
</evidence>
<dbReference type="EMBL" id="VLKE01000001">
    <property type="protein sequence ID" value="TWH67918.1"/>
    <property type="molecule type" value="Genomic_DNA"/>
</dbReference>
<protein>
    <submittedName>
        <fullName evidence="1">Uncharacterized protein</fullName>
    </submittedName>
</protein>
<dbReference type="OrthoDB" id="3386446at2"/>
<accession>A0A562IAU3</accession>
<sequence length="100" mass="10682">MTTHATNAAAEQRMAPDDYVVTTVAGDFADDGRLAFHAFLAGYYAESIRLIHRAHLTDCTVAAGDNCPTCNAIRGGLVGLLAEQRTDTTTGREVSGRDPR</sequence>
<dbReference type="RefSeq" id="WP_145774824.1">
    <property type="nucleotide sequence ID" value="NZ_BAAATQ010000166.1"/>
</dbReference>
<name>A0A562IAU3_MICOL</name>
<gene>
    <name evidence="1" type="ORF">JD77_02904</name>
</gene>
<comment type="caution">
    <text evidence="1">The sequence shown here is derived from an EMBL/GenBank/DDBJ whole genome shotgun (WGS) entry which is preliminary data.</text>
</comment>
<dbReference type="AlphaFoldDB" id="A0A562IAU3"/>